<protein>
    <recommendedName>
        <fullName evidence="7">Xylanolytic transcriptional activator regulatory domain-containing protein</fullName>
    </recommendedName>
</protein>
<dbReference type="AlphaFoldDB" id="A0AAD9YCN8"/>
<dbReference type="GO" id="GO:0003677">
    <property type="term" value="F:DNA binding"/>
    <property type="evidence" value="ECO:0007669"/>
    <property type="project" value="InterPro"/>
</dbReference>
<evidence type="ECO:0000256" key="1">
    <source>
        <dbReference type="ARBA" id="ARBA00004123"/>
    </source>
</evidence>
<dbReference type="GO" id="GO:0006351">
    <property type="term" value="P:DNA-templated transcription"/>
    <property type="evidence" value="ECO:0007669"/>
    <property type="project" value="InterPro"/>
</dbReference>
<accession>A0AAD9YCN8</accession>
<feature type="domain" description="Xylanolytic transcriptional activator regulatory" evidence="7">
    <location>
        <begin position="72"/>
        <end position="309"/>
    </location>
</feature>
<keyword evidence="5" id="KW-0539">Nucleus</keyword>
<evidence type="ECO:0000313" key="8">
    <source>
        <dbReference type="EMBL" id="KAK2759735.1"/>
    </source>
</evidence>
<evidence type="ECO:0000256" key="6">
    <source>
        <dbReference type="SAM" id="MobiDB-lite"/>
    </source>
</evidence>
<reference evidence="8" key="1">
    <citation type="submission" date="2023-02" db="EMBL/GenBank/DDBJ databases">
        <title>Colletotrichum kahawae CIFC_Que2 genome sequencing and assembly.</title>
        <authorList>
            <person name="Baroncelli R."/>
        </authorList>
    </citation>
    <scope>NUCLEOTIDE SEQUENCE</scope>
    <source>
        <strain evidence="8">CIFC_Que2</strain>
    </source>
</reference>
<organism evidence="8 9">
    <name type="scientific">Colletotrichum kahawae</name>
    <name type="common">Coffee berry disease fungus</name>
    <dbReference type="NCBI Taxonomy" id="34407"/>
    <lineage>
        <taxon>Eukaryota</taxon>
        <taxon>Fungi</taxon>
        <taxon>Dikarya</taxon>
        <taxon>Ascomycota</taxon>
        <taxon>Pezizomycotina</taxon>
        <taxon>Sordariomycetes</taxon>
        <taxon>Hypocreomycetidae</taxon>
        <taxon>Glomerellales</taxon>
        <taxon>Glomerellaceae</taxon>
        <taxon>Colletotrichum</taxon>
        <taxon>Colletotrichum gloeosporioides species complex</taxon>
    </lineage>
</organism>
<dbReference type="PANTHER" id="PTHR47338:SF20">
    <property type="entry name" value="ZN(II)2CYS6 TRANSCRIPTION FACTOR (EUROFUNG)"/>
    <property type="match status" value="1"/>
</dbReference>
<keyword evidence="9" id="KW-1185">Reference proteome</keyword>
<feature type="compositionally biased region" description="Polar residues" evidence="6">
    <location>
        <begin position="1"/>
        <end position="25"/>
    </location>
</feature>
<gene>
    <name evidence="8" type="ORF">CKAH01_16622</name>
</gene>
<evidence type="ECO:0000256" key="2">
    <source>
        <dbReference type="ARBA" id="ARBA00022723"/>
    </source>
</evidence>
<proteinExistence type="predicted"/>
<dbReference type="EMBL" id="VYYT01000177">
    <property type="protein sequence ID" value="KAK2759735.1"/>
    <property type="molecule type" value="Genomic_DNA"/>
</dbReference>
<keyword evidence="4" id="KW-0804">Transcription</keyword>
<keyword evidence="2" id="KW-0479">Metal-binding</keyword>
<dbReference type="GO" id="GO:0000981">
    <property type="term" value="F:DNA-binding transcription factor activity, RNA polymerase II-specific"/>
    <property type="evidence" value="ECO:0007669"/>
    <property type="project" value="InterPro"/>
</dbReference>
<evidence type="ECO:0000256" key="5">
    <source>
        <dbReference type="ARBA" id="ARBA00023242"/>
    </source>
</evidence>
<keyword evidence="3" id="KW-0805">Transcription regulation</keyword>
<dbReference type="PANTHER" id="PTHR47338">
    <property type="entry name" value="ZN(II)2CYS6 TRANSCRIPTION FACTOR (EUROFUNG)-RELATED"/>
    <property type="match status" value="1"/>
</dbReference>
<dbReference type="InterPro" id="IPR007219">
    <property type="entry name" value="XnlR_reg_dom"/>
</dbReference>
<feature type="region of interest" description="Disordered" evidence="6">
    <location>
        <begin position="1"/>
        <end position="27"/>
    </location>
</feature>
<comment type="subcellular location">
    <subcellularLocation>
        <location evidence="1">Nucleus</location>
    </subcellularLocation>
</comment>
<comment type="caution">
    <text evidence="8">The sequence shown here is derived from an EMBL/GenBank/DDBJ whole genome shotgun (WGS) entry which is preliminary data.</text>
</comment>
<evidence type="ECO:0000256" key="3">
    <source>
        <dbReference type="ARBA" id="ARBA00023015"/>
    </source>
</evidence>
<name>A0AAD9YCN8_COLKA</name>
<dbReference type="GO" id="GO:0005634">
    <property type="term" value="C:nucleus"/>
    <property type="evidence" value="ECO:0007669"/>
    <property type="project" value="UniProtKB-SubCell"/>
</dbReference>
<sequence length="464" mass="52021">MPTSRNSMCHYDSSSKAQQPPSNDLSTKEHTIGLAFYLGPSVAKRQSPDGLLTSHLFATLEKLNLEIEGVLDGYLRSIHEWIPIIHPVSLKEQVPLLQSRPSAELACLLLHILLITPSFPSASGQHHETLLPSLYDDCKSSFLLLQTYSRRHIKTVQSGLLLAIYEQGQGLVSDAYATLAICASLGYIANLHRSPCSATAADEERLRVWWAICFLDRLDFYANGKSERAFLVHNSHTGRALPREDEEWSSRHDFGDAPLPLLSFPVDEAQSYGLFASEMQALHALQSVMQLTRNPSVQLETLLDHESWKLDMLVQRKIRETLTRSWKRLEHQYTVVTTYLLALIELHEKRLTCAGGEEIPFFAKESSIAALESAINIAQDLLRVEKDADILELNRMPLTAVVLFNRVGLTAILLGKHHGRDTEDLLREVIQTLSDKVAGRWNVAIHIASQLREALPQSQDMAIA</sequence>
<evidence type="ECO:0000259" key="7">
    <source>
        <dbReference type="Pfam" id="PF04082"/>
    </source>
</evidence>
<evidence type="ECO:0000313" key="9">
    <source>
        <dbReference type="Proteomes" id="UP001281614"/>
    </source>
</evidence>
<dbReference type="Proteomes" id="UP001281614">
    <property type="component" value="Unassembled WGS sequence"/>
</dbReference>
<dbReference type="CDD" id="cd12148">
    <property type="entry name" value="fungal_TF_MHR"/>
    <property type="match status" value="1"/>
</dbReference>
<dbReference type="GO" id="GO:0008270">
    <property type="term" value="F:zinc ion binding"/>
    <property type="evidence" value="ECO:0007669"/>
    <property type="project" value="InterPro"/>
</dbReference>
<dbReference type="Pfam" id="PF04082">
    <property type="entry name" value="Fungal_trans"/>
    <property type="match status" value="1"/>
</dbReference>
<evidence type="ECO:0000256" key="4">
    <source>
        <dbReference type="ARBA" id="ARBA00023163"/>
    </source>
</evidence>
<dbReference type="InterPro" id="IPR050815">
    <property type="entry name" value="TF_fung"/>
</dbReference>